<reference evidence="4" key="1">
    <citation type="submission" date="2025-08" db="UniProtKB">
        <authorList>
            <consortium name="RefSeq"/>
        </authorList>
    </citation>
    <scope>IDENTIFICATION</scope>
    <source>
        <tissue evidence="4">Muscle</tissue>
    </source>
</reference>
<dbReference type="RefSeq" id="XP_022249329.1">
    <property type="nucleotide sequence ID" value="XM_022393621.1"/>
</dbReference>
<accession>A0ABM1T0C3</accession>
<dbReference type="PANTHER" id="PTHR21261:SF15">
    <property type="entry name" value="BEATEN PATH IIIA, ISOFORM D-RELATED"/>
    <property type="match status" value="1"/>
</dbReference>
<feature type="domain" description="Ig-like" evidence="2">
    <location>
        <begin position="8"/>
        <end position="114"/>
    </location>
</feature>
<keyword evidence="1" id="KW-1133">Transmembrane helix</keyword>
<protein>
    <submittedName>
        <fullName evidence="4">Uncharacterized protein LOC111087334</fullName>
    </submittedName>
</protein>
<dbReference type="Gene3D" id="2.60.40.10">
    <property type="entry name" value="Immunoglobulins"/>
    <property type="match status" value="1"/>
</dbReference>
<gene>
    <name evidence="4" type="primary">LOC111087334</name>
</gene>
<dbReference type="GeneID" id="111087334"/>
<evidence type="ECO:0000256" key="1">
    <source>
        <dbReference type="SAM" id="Phobius"/>
    </source>
</evidence>
<dbReference type="SUPFAM" id="SSF48726">
    <property type="entry name" value="Immunoglobulin"/>
    <property type="match status" value="1"/>
</dbReference>
<keyword evidence="1" id="KW-0812">Transmembrane</keyword>
<dbReference type="InterPro" id="IPR013783">
    <property type="entry name" value="Ig-like_fold"/>
</dbReference>
<dbReference type="Pfam" id="PF13895">
    <property type="entry name" value="Ig_2"/>
    <property type="match status" value="1"/>
</dbReference>
<name>A0ABM1T0C3_LIMPO</name>
<evidence type="ECO:0000313" key="4">
    <source>
        <dbReference type="RefSeq" id="XP_022249329.1"/>
    </source>
</evidence>
<organism evidence="3 4">
    <name type="scientific">Limulus polyphemus</name>
    <name type="common">Atlantic horseshoe crab</name>
    <dbReference type="NCBI Taxonomy" id="6850"/>
    <lineage>
        <taxon>Eukaryota</taxon>
        <taxon>Metazoa</taxon>
        <taxon>Ecdysozoa</taxon>
        <taxon>Arthropoda</taxon>
        <taxon>Chelicerata</taxon>
        <taxon>Merostomata</taxon>
        <taxon>Xiphosura</taxon>
        <taxon>Limulidae</taxon>
        <taxon>Limulus</taxon>
    </lineage>
</organism>
<dbReference type="PANTHER" id="PTHR21261">
    <property type="entry name" value="BEAT PROTEIN"/>
    <property type="match status" value="1"/>
</dbReference>
<evidence type="ECO:0000313" key="3">
    <source>
        <dbReference type="Proteomes" id="UP000694941"/>
    </source>
</evidence>
<dbReference type="Proteomes" id="UP000694941">
    <property type="component" value="Unplaced"/>
</dbReference>
<keyword evidence="3" id="KW-1185">Reference proteome</keyword>
<dbReference type="InterPro" id="IPR007110">
    <property type="entry name" value="Ig-like_dom"/>
</dbReference>
<proteinExistence type="predicted"/>
<sequence length="165" mass="18672">MDLPTHLPIAFLILVSVTASFSLTIISLDVPETVPRGREVKLTCFYDLEGEKLYSVKWYRDDVEFFRFVPRDKPQQLYFPLEGIEVDFAKSNKQTICIQNVQAETGGKFRCEVSADAPFFKTAAAEKWMAVQDTSGFPQHLIQGSLPVVLVAAFSSAFYGDLYWD</sequence>
<dbReference type="PROSITE" id="PS50835">
    <property type="entry name" value="IG_LIKE"/>
    <property type="match status" value="1"/>
</dbReference>
<dbReference type="InterPro" id="IPR036179">
    <property type="entry name" value="Ig-like_dom_sf"/>
</dbReference>
<evidence type="ECO:0000259" key="2">
    <source>
        <dbReference type="PROSITE" id="PS50835"/>
    </source>
</evidence>
<feature type="transmembrane region" description="Helical" evidence="1">
    <location>
        <begin position="6"/>
        <end position="28"/>
    </location>
</feature>
<keyword evidence="1" id="KW-0472">Membrane</keyword>